<dbReference type="InterPro" id="IPR025282">
    <property type="entry name" value="DUF4214"/>
</dbReference>
<evidence type="ECO:0000313" key="2">
    <source>
        <dbReference type="EMBL" id="OGK39929.1"/>
    </source>
</evidence>
<gene>
    <name evidence="2" type="ORF">A3F34_01890</name>
</gene>
<sequence length="205" mass="23833">MTEPLAGHEQRPYQSATYDLVHTFDGYFGHEPDIQEAGWMMDDLGVKLLTPFEIEANFARDPDFADELAAMDRDRAVFHLYDRVLHRMPDEEGFDHYVEALNNPREAIDEVLRSEEWARRALTELYRYLLLRDPDEDGISAYLDAVKNGDLASVTQAIRLSEEYYDIARGQIDNRNVPKVMFGDHEMFNPEFVASTFARMQRYGK</sequence>
<organism evidence="2 3">
    <name type="scientific">Candidatus Roizmanbacteria bacterium RIFCSPHIGHO2_12_FULL_44_10</name>
    <dbReference type="NCBI Taxonomy" id="1802054"/>
    <lineage>
        <taxon>Bacteria</taxon>
        <taxon>Candidatus Roizmaniibacteriota</taxon>
    </lineage>
</organism>
<dbReference type="Pfam" id="PF13946">
    <property type="entry name" value="DUF4214"/>
    <property type="match status" value="1"/>
</dbReference>
<evidence type="ECO:0000313" key="3">
    <source>
        <dbReference type="Proteomes" id="UP000179024"/>
    </source>
</evidence>
<accession>A0A1F7I995</accession>
<name>A0A1F7I995_9BACT</name>
<reference evidence="2 3" key="1">
    <citation type="journal article" date="2016" name="Nat. Commun.">
        <title>Thousands of microbial genomes shed light on interconnected biogeochemical processes in an aquifer system.</title>
        <authorList>
            <person name="Anantharaman K."/>
            <person name="Brown C.T."/>
            <person name="Hug L.A."/>
            <person name="Sharon I."/>
            <person name="Castelle C.J."/>
            <person name="Probst A.J."/>
            <person name="Thomas B.C."/>
            <person name="Singh A."/>
            <person name="Wilkins M.J."/>
            <person name="Karaoz U."/>
            <person name="Brodie E.L."/>
            <person name="Williams K.H."/>
            <person name="Hubbard S.S."/>
            <person name="Banfield J.F."/>
        </authorList>
    </citation>
    <scope>NUCLEOTIDE SEQUENCE [LARGE SCALE GENOMIC DNA]</scope>
</reference>
<protein>
    <recommendedName>
        <fullName evidence="1">DUF4214 domain-containing protein</fullName>
    </recommendedName>
</protein>
<feature type="domain" description="DUF4214" evidence="1">
    <location>
        <begin position="57"/>
        <end position="113"/>
    </location>
</feature>
<dbReference type="InterPro" id="IPR038255">
    <property type="entry name" value="PBS_linker_sf"/>
</dbReference>
<proteinExistence type="predicted"/>
<dbReference type="Gene3D" id="1.10.3130.20">
    <property type="entry name" value="Phycobilisome linker domain"/>
    <property type="match status" value="1"/>
</dbReference>
<evidence type="ECO:0000259" key="1">
    <source>
        <dbReference type="Pfam" id="PF13946"/>
    </source>
</evidence>
<dbReference type="Proteomes" id="UP000179024">
    <property type="component" value="Unassembled WGS sequence"/>
</dbReference>
<dbReference type="AlphaFoldDB" id="A0A1F7I995"/>
<dbReference type="EMBL" id="MGAE01000010">
    <property type="protein sequence ID" value="OGK39929.1"/>
    <property type="molecule type" value="Genomic_DNA"/>
</dbReference>
<comment type="caution">
    <text evidence="2">The sequence shown here is derived from an EMBL/GenBank/DDBJ whole genome shotgun (WGS) entry which is preliminary data.</text>
</comment>